<reference evidence="2 3" key="1">
    <citation type="submission" date="2015-01" db="EMBL/GenBank/DDBJ databases">
        <title>Draft genome of Vibrio mytili type strain CAIM 528.</title>
        <authorList>
            <person name="Gonzalez-Castillo A."/>
            <person name="Gomez-Gil B."/>
            <person name="Enciso-Ibarra J."/>
        </authorList>
    </citation>
    <scope>NUCLEOTIDE SEQUENCE [LARGE SCALE GENOMIC DNA]</scope>
    <source>
        <strain evidence="2 3">CAIM 528</strain>
    </source>
</reference>
<feature type="signal peptide" evidence="1">
    <location>
        <begin position="1"/>
        <end position="19"/>
    </location>
</feature>
<feature type="chain" id="PRO_5002173757" evidence="1">
    <location>
        <begin position="20"/>
        <end position="63"/>
    </location>
</feature>
<organism evidence="2 3">
    <name type="scientific">Vibrio mytili</name>
    <dbReference type="NCBI Taxonomy" id="50718"/>
    <lineage>
        <taxon>Bacteria</taxon>
        <taxon>Pseudomonadati</taxon>
        <taxon>Pseudomonadota</taxon>
        <taxon>Gammaproteobacteria</taxon>
        <taxon>Vibrionales</taxon>
        <taxon>Vibrionaceae</taxon>
        <taxon>Vibrio</taxon>
    </lineage>
</organism>
<keyword evidence="1" id="KW-0732">Signal</keyword>
<dbReference type="AlphaFoldDB" id="A0A0C3DK94"/>
<name>A0A0C3DK94_9VIBR</name>
<protein>
    <submittedName>
        <fullName evidence="2">Uncharacterized protein</fullName>
    </submittedName>
</protein>
<keyword evidence="3" id="KW-1185">Reference proteome</keyword>
<comment type="caution">
    <text evidence="2">The sequence shown here is derived from an EMBL/GenBank/DDBJ whole genome shotgun (WGS) entry which is preliminary data.</text>
</comment>
<evidence type="ECO:0000256" key="1">
    <source>
        <dbReference type="SAM" id="SignalP"/>
    </source>
</evidence>
<gene>
    <name evidence="2" type="ORF">SU60_05055</name>
</gene>
<dbReference type="RefSeq" id="WP_041154605.1">
    <property type="nucleotide sequence ID" value="NZ_CBCRVP010000003.1"/>
</dbReference>
<dbReference type="Proteomes" id="UP000031977">
    <property type="component" value="Unassembled WGS sequence"/>
</dbReference>
<dbReference type="EMBL" id="JXOK01000010">
    <property type="protein sequence ID" value="KIN11879.1"/>
    <property type="molecule type" value="Genomic_DNA"/>
</dbReference>
<proteinExistence type="predicted"/>
<evidence type="ECO:0000313" key="2">
    <source>
        <dbReference type="EMBL" id="KIN11879.1"/>
    </source>
</evidence>
<accession>A0A0C3DK94</accession>
<sequence>MKKLLVLLALAGLVAPALASTGFYKFESVGGRFRICHYNVMASDYAVTVKVSEQCPLTIDVAL</sequence>
<evidence type="ECO:0000313" key="3">
    <source>
        <dbReference type="Proteomes" id="UP000031977"/>
    </source>
</evidence>